<evidence type="ECO:0000313" key="1">
    <source>
        <dbReference type="EMBL" id="MEJ8825102.1"/>
    </source>
</evidence>
<dbReference type="Gene3D" id="1.10.10.10">
    <property type="entry name" value="Winged helix-like DNA-binding domain superfamily/Winged helix DNA-binding domain"/>
    <property type="match status" value="1"/>
</dbReference>
<proteinExistence type="predicted"/>
<dbReference type="EMBL" id="JBBKZV010000019">
    <property type="protein sequence ID" value="MEJ8825102.1"/>
    <property type="molecule type" value="Genomic_DNA"/>
</dbReference>
<accession>A0ABU8W4Z4</accession>
<dbReference type="InterPro" id="IPR036390">
    <property type="entry name" value="WH_DNA-bd_sf"/>
</dbReference>
<reference evidence="1 2" key="1">
    <citation type="submission" date="2024-03" db="EMBL/GenBank/DDBJ databases">
        <title>Novel species of the genus Variovorax.</title>
        <authorList>
            <person name="Liu Q."/>
            <person name="Xin Y.-H."/>
        </authorList>
    </citation>
    <scope>NUCLEOTIDE SEQUENCE [LARGE SCALE GENOMIC DNA]</scope>
    <source>
        <strain evidence="1 2">KACC 18501</strain>
    </source>
</reference>
<dbReference type="Pfam" id="PF21205">
    <property type="entry name" value="Rep3_C"/>
    <property type="match status" value="1"/>
</dbReference>
<organism evidence="1 2">
    <name type="scientific">Variovorax humicola</name>
    <dbReference type="NCBI Taxonomy" id="1769758"/>
    <lineage>
        <taxon>Bacteria</taxon>
        <taxon>Pseudomonadati</taxon>
        <taxon>Pseudomonadota</taxon>
        <taxon>Betaproteobacteria</taxon>
        <taxon>Burkholderiales</taxon>
        <taxon>Comamonadaceae</taxon>
        <taxon>Variovorax</taxon>
    </lineage>
</organism>
<sequence length="506" mass="55696">MIYSAGRRVARFRIRQSVRALLGYTRLAPYRKRPRFTRTRGGSWPGLRPSLLGHIIAAMTSSDAGAVSVPAKGQGSTDSLELRKPHEMVVMVPRSARVTLTARRIYTVLLQVSQARLGSMQTMPLADFLFEAPLATILRTTGSDASDRTAAKRYLGEMRSLEVDWESTAPGDGVKWRGFSMLSEVALEVRRGETWVSWSFPPSIMSALREPSRWARIDLDILARLGTYASVALYEICARYRENPGGVTSRKPVSWWTDALSNMPGGDRREWRKFKNERIKEAVDEINQETDLEIELIEHRQGRTVHEVQFAVRRRSKVAAIRTGAQAPVDANLALRAETLGIREIKLDGLVKEYGDALVREKLEALERRAANSSLRVVDNAYSYLRSLLRNDGAAPAPAPTVGALLAIAPADAPAAPAAVPIAPPADLVGERIRAMKREIEALAPAERQVWVDRALQQLAAKGLLTGVISRRATQGDVLHGLLGSVIAHAYADATYGPGWNDVSVV</sequence>
<dbReference type="Proteomes" id="UP001363010">
    <property type="component" value="Unassembled WGS sequence"/>
</dbReference>
<name>A0ABU8W4Z4_9BURK</name>
<dbReference type="SUPFAM" id="SSF46785">
    <property type="entry name" value="Winged helix' DNA-binding domain"/>
    <property type="match status" value="1"/>
</dbReference>
<dbReference type="InterPro" id="IPR036388">
    <property type="entry name" value="WH-like_DNA-bd_sf"/>
</dbReference>
<dbReference type="RefSeq" id="WP_340366129.1">
    <property type="nucleotide sequence ID" value="NZ_JBBKZV010000019.1"/>
</dbReference>
<comment type="caution">
    <text evidence="1">The sequence shown here is derived from an EMBL/GenBank/DDBJ whole genome shotgun (WGS) entry which is preliminary data.</text>
</comment>
<gene>
    <name evidence="1" type="ORF">WKW80_24250</name>
</gene>
<keyword evidence="2" id="KW-1185">Reference proteome</keyword>
<evidence type="ECO:0000313" key="2">
    <source>
        <dbReference type="Proteomes" id="UP001363010"/>
    </source>
</evidence>
<protein>
    <submittedName>
        <fullName evidence="1">Replication initiation protein</fullName>
    </submittedName>
</protein>